<dbReference type="GO" id="GO:0016853">
    <property type="term" value="F:isomerase activity"/>
    <property type="evidence" value="ECO:0007669"/>
    <property type="project" value="UniProtKB-KW"/>
</dbReference>
<dbReference type="SUPFAM" id="SSF51658">
    <property type="entry name" value="Xylose isomerase-like"/>
    <property type="match status" value="1"/>
</dbReference>
<dbReference type="PANTHER" id="PTHR12110">
    <property type="entry name" value="HYDROXYPYRUVATE ISOMERASE"/>
    <property type="match status" value="1"/>
</dbReference>
<proteinExistence type="predicted"/>
<reference evidence="2 3" key="1">
    <citation type="submission" date="2022-11" db="EMBL/GenBank/DDBJ databases">
        <title>Nonomuraea corallina sp. nov., a new species of the genus Nonomuraea isolated from sea side sediment in Thai sea.</title>
        <authorList>
            <person name="Ngamcharungchit C."/>
            <person name="Matsumoto A."/>
            <person name="Suriyachadkun C."/>
            <person name="Panbangred W."/>
            <person name="Inahashi Y."/>
            <person name="Intra B."/>
        </authorList>
    </citation>
    <scope>NUCLEOTIDE SEQUENCE [LARGE SCALE GENOMIC DNA]</scope>
    <source>
        <strain evidence="2 3">DSM 43553</strain>
    </source>
</reference>
<evidence type="ECO:0000313" key="3">
    <source>
        <dbReference type="Proteomes" id="UP001212498"/>
    </source>
</evidence>
<accession>A0ABT4T0X3</accession>
<dbReference type="Gene3D" id="3.20.20.150">
    <property type="entry name" value="Divalent-metal-dependent TIM barrel enzymes"/>
    <property type="match status" value="1"/>
</dbReference>
<dbReference type="Pfam" id="PF01261">
    <property type="entry name" value="AP_endonuc_2"/>
    <property type="match status" value="1"/>
</dbReference>
<evidence type="ECO:0000259" key="1">
    <source>
        <dbReference type="Pfam" id="PF01261"/>
    </source>
</evidence>
<dbReference type="InterPro" id="IPR013022">
    <property type="entry name" value="Xyl_isomerase-like_TIM-brl"/>
</dbReference>
<comment type="caution">
    <text evidence="2">The sequence shown here is derived from an EMBL/GenBank/DDBJ whole genome shotgun (WGS) entry which is preliminary data.</text>
</comment>
<gene>
    <name evidence="2" type="ORF">OUY24_18825</name>
</gene>
<keyword evidence="2" id="KW-0413">Isomerase</keyword>
<organism evidence="2 3">
    <name type="scientific">Nonomuraea ferruginea</name>
    <dbReference type="NCBI Taxonomy" id="46174"/>
    <lineage>
        <taxon>Bacteria</taxon>
        <taxon>Bacillati</taxon>
        <taxon>Actinomycetota</taxon>
        <taxon>Actinomycetes</taxon>
        <taxon>Streptosporangiales</taxon>
        <taxon>Streptosporangiaceae</taxon>
        <taxon>Nonomuraea</taxon>
    </lineage>
</organism>
<dbReference type="Proteomes" id="UP001212498">
    <property type="component" value="Unassembled WGS sequence"/>
</dbReference>
<keyword evidence="3" id="KW-1185">Reference proteome</keyword>
<dbReference type="InterPro" id="IPR050312">
    <property type="entry name" value="IolE/XylAMocC-like"/>
</dbReference>
<protein>
    <submittedName>
        <fullName evidence="2">Sugar phosphate isomerase/epimerase</fullName>
    </submittedName>
</protein>
<name>A0ABT4T0X3_9ACTN</name>
<dbReference type="PANTHER" id="PTHR12110:SF52">
    <property type="entry name" value="XYLOSE ISOMERASE"/>
    <property type="match status" value="1"/>
</dbReference>
<feature type="domain" description="Xylose isomerase-like TIM barrel" evidence="1">
    <location>
        <begin position="29"/>
        <end position="278"/>
    </location>
</feature>
<sequence length="297" mass="32016">MALIPAGDIVKWAYCTNGFAGHRLPEALAVLADLGYTGAAITLDHGHLDPFSPGLAAEVSRIAGICARLGLGTVVETGGRYTLDPLRKHHPTLISEDAGRRVEFLVMAMGVAADLGAPVVHLWSGVRPDGMPEAEAYTRLARQCARLLDEADRVGVTLGFEPEPGMLVADLDGYERLRAMLGGHPRFGLTLDIGHCHCVEREDLDTCVRRALPYTVHVQIEDMRRGVHEHLEFGEGEIDFVPALAALRGYRGLVAVELARHSHAAPQVARRSIDFLRRAHEGARTGVAGLGRPAGRG</sequence>
<dbReference type="RefSeq" id="WP_271277163.1">
    <property type="nucleotide sequence ID" value="NZ_BAABFD010000002.1"/>
</dbReference>
<evidence type="ECO:0000313" key="2">
    <source>
        <dbReference type="EMBL" id="MDA0642686.1"/>
    </source>
</evidence>
<dbReference type="InterPro" id="IPR036237">
    <property type="entry name" value="Xyl_isomerase-like_sf"/>
</dbReference>
<dbReference type="EMBL" id="JAPNUD010000047">
    <property type="protein sequence ID" value="MDA0642686.1"/>
    <property type="molecule type" value="Genomic_DNA"/>
</dbReference>